<protein>
    <recommendedName>
        <fullName evidence="8">Type II secretion system protein GspF domain-containing protein</fullName>
    </recommendedName>
</protein>
<keyword evidence="10" id="KW-1185">Reference proteome</keyword>
<keyword evidence="6 7" id="KW-0472">Membrane</keyword>
<evidence type="ECO:0000256" key="1">
    <source>
        <dbReference type="ARBA" id="ARBA00004651"/>
    </source>
</evidence>
<dbReference type="EMBL" id="CP034465">
    <property type="protein sequence ID" value="AZP05505.1"/>
    <property type="molecule type" value="Genomic_DNA"/>
</dbReference>
<evidence type="ECO:0000313" key="9">
    <source>
        <dbReference type="EMBL" id="AZP05505.1"/>
    </source>
</evidence>
<evidence type="ECO:0000259" key="8">
    <source>
        <dbReference type="Pfam" id="PF00482"/>
    </source>
</evidence>
<dbReference type="AlphaFoldDB" id="A0A3S9HDR0"/>
<keyword evidence="3" id="KW-1003">Cell membrane</keyword>
<evidence type="ECO:0000256" key="7">
    <source>
        <dbReference type="SAM" id="Phobius"/>
    </source>
</evidence>
<evidence type="ECO:0000256" key="3">
    <source>
        <dbReference type="ARBA" id="ARBA00022475"/>
    </source>
</evidence>
<evidence type="ECO:0000256" key="6">
    <source>
        <dbReference type="ARBA" id="ARBA00023136"/>
    </source>
</evidence>
<dbReference type="RefSeq" id="WP_126111973.1">
    <property type="nucleotide sequence ID" value="NZ_CP034465.1"/>
</dbReference>
<comment type="subcellular location">
    <subcellularLocation>
        <location evidence="1">Cell membrane</location>
        <topology evidence="1">Multi-pass membrane protein</topology>
    </subcellularLocation>
</comment>
<evidence type="ECO:0000256" key="4">
    <source>
        <dbReference type="ARBA" id="ARBA00022692"/>
    </source>
</evidence>
<dbReference type="InterPro" id="IPR003004">
    <property type="entry name" value="GspF/PilC"/>
</dbReference>
<feature type="transmembrane region" description="Helical" evidence="7">
    <location>
        <begin position="161"/>
        <end position="188"/>
    </location>
</feature>
<dbReference type="KEGG" id="jeh:EJN90_13075"/>
<feature type="transmembrane region" description="Helical" evidence="7">
    <location>
        <begin position="325"/>
        <end position="346"/>
    </location>
</feature>
<dbReference type="InterPro" id="IPR047692">
    <property type="entry name" value="T4P_ComGB"/>
</dbReference>
<accession>A0A3S9HDR0</accession>
<name>A0A3S9HDR0_9LACT</name>
<dbReference type="NCBIfam" id="NF041012">
    <property type="entry name" value="T4P_ComGB"/>
    <property type="match status" value="1"/>
</dbReference>
<dbReference type="Pfam" id="PF00482">
    <property type="entry name" value="T2SSF"/>
    <property type="match status" value="2"/>
</dbReference>
<feature type="domain" description="Type II secretion system protein GspF" evidence="8">
    <location>
        <begin position="28"/>
        <end position="147"/>
    </location>
</feature>
<organism evidence="9 10">
    <name type="scientific">Jeotgalibaca ciconiae</name>
    <dbReference type="NCBI Taxonomy" id="2496265"/>
    <lineage>
        <taxon>Bacteria</taxon>
        <taxon>Bacillati</taxon>
        <taxon>Bacillota</taxon>
        <taxon>Bacilli</taxon>
        <taxon>Lactobacillales</taxon>
        <taxon>Carnobacteriaceae</taxon>
        <taxon>Jeotgalibaca</taxon>
    </lineage>
</organism>
<dbReference type="OrthoDB" id="2294348at2"/>
<dbReference type="PANTHER" id="PTHR30012:SF0">
    <property type="entry name" value="TYPE II SECRETION SYSTEM PROTEIN F-RELATED"/>
    <property type="match status" value="1"/>
</dbReference>
<keyword evidence="4 7" id="KW-0812">Transmembrane</keyword>
<reference evidence="10" key="1">
    <citation type="submission" date="2018-12" db="EMBL/GenBank/DDBJ databases">
        <title>Complete genome sequencing of Jeotgalibaca sp. H21T32.</title>
        <authorList>
            <person name="Bae J.-W."/>
            <person name="Lee S.-Y."/>
        </authorList>
    </citation>
    <scope>NUCLEOTIDE SEQUENCE [LARGE SCALE GENOMIC DNA]</scope>
    <source>
        <strain evidence="10">H21T32</strain>
    </source>
</reference>
<dbReference type="InterPro" id="IPR042094">
    <property type="entry name" value="T2SS_GspF_sf"/>
</dbReference>
<dbReference type="InterPro" id="IPR018076">
    <property type="entry name" value="T2SS_GspF_dom"/>
</dbReference>
<evidence type="ECO:0000256" key="2">
    <source>
        <dbReference type="ARBA" id="ARBA00005745"/>
    </source>
</evidence>
<dbReference type="Gene3D" id="1.20.81.30">
    <property type="entry name" value="Type II secretion system (T2SS), domain F"/>
    <property type="match status" value="2"/>
</dbReference>
<proteinExistence type="inferred from homology"/>
<dbReference type="Proteomes" id="UP000273326">
    <property type="component" value="Chromosome"/>
</dbReference>
<evidence type="ECO:0000313" key="10">
    <source>
        <dbReference type="Proteomes" id="UP000273326"/>
    </source>
</evidence>
<sequence>MDVGILHKKISRITKSSEKWKLKQQDIFLKRISELLQEGFSLSDGLRFLQVMMVKEKNDIQKIINEMEAGNSFPTSLHLLGFSEQLIVQLQFSMIHGNFIETLQFCSEHISIKQKQIKQFQKIAIYPMFLLGLATMMLFAIRQFLLPTIRNSTSTDSKTTIFLIFFLSYFPQILLIILSIIWIIILLWRVKFKKKSAYDQAVSLERIPLFGKWYKDYYTFFFSREFAYSLLSGQSIYQIIEMMEAEPTNSLIIEVATKLSKDLKSGENLPTIITSIPFFREEMTWIIYHGQLTSQLGIKLKIYSQECYRILLADIEKKINWLQPILFLIIGLIIISIYGILMLPMLSMMRGV</sequence>
<feature type="domain" description="Type II secretion system protein GspF" evidence="8">
    <location>
        <begin position="222"/>
        <end position="344"/>
    </location>
</feature>
<dbReference type="PANTHER" id="PTHR30012">
    <property type="entry name" value="GENERAL SECRETION PATHWAY PROTEIN"/>
    <property type="match status" value="1"/>
</dbReference>
<gene>
    <name evidence="9" type="ORF">EJN90_13075</name>
</gene>
<dbReference type="GO" id="GO:0005886">
    <property type="term" value="C:plasma membrane"/>
    <property type="evidence" value="ECO:0007669"/>
    <property type="project" value="UniProtKB-SubCell"/>
</dbReference>
<evidence type="ECO:0000256" key="5">
    <source>
        <dbReference type="ARBA" id="ARBA00022989"/>
    </source>
</evidence>
<feature type="transmembrane region" description="Helical" evidence="7">
    <location>
        <begin position="123"/>
        <end position="141"/>
    </location>
</feature>
<comment type="similarity">
    <text evidence="2">Belongs to the GSP F family.</text>
</comment>
<keyword evidence="5 7" id="KW-1133">Transmembrane helix</keyword>